<dbReference type="EMBL" id="JACEIK010004212">
    <property type="protein sequence ID" value="MCD9644632.1"/>
    <property type="molecule type" value="Genomic_DNA"/>
</dbReference>
<dbReference type="Proteomes" id="UP000823775">
    <property type="component" value="Unassembled WGS sequence"/>
</dbReference>
<comment type="caution">
    <text evidence="1">The sequence shown here is derived from an EMBL/GenBank/DDBJ whole genome shotgun (WGS) entry which is preliminary data.</text>
</comment>
<evidence type="ECO:0000313" key="1">
    <source>
        <dbReference type="EMBL" id="MCD9644632.1"/>
    </source>
</evidence>
<proteinExistence type="predicted"/>
<evidence type="ECO:0000313" key="2">
    <source>
        <dbReference type="Proteomes" id="UP000823775"/>
    </source>
</evidence>
<keyword evidence="2" id="KW-1185">Reference proteome</keyword>
<protein>
    <submittedName>
        <fullName evidence="1">Uncharacterized protein</fullName>
    </submittedName>
</protein>
<organism evidence="1 2">
    <name type="scientific">Datura stramonium</name>
    <name type="common">Jimsonweed</name>
    <name type="synonym">Common thornapple</name>
    <dbReference type="NCBI Taxonomy" id="4076"/>
    <lineage>
        <taxon>Eukaryota</taxon>
        <taxon>Viridiplantae</taxon>
        <taxon>Streptophyta</taxon>
        <taxon>Embryophyta</taxon>
        <taxon>Tracheophyta</taxon>
        <taxon>Spermatophyta</taxon>
        <taxon>Magnoliopsida</taxon>
        <taxon>eudicotyledons</taxon>
        <taxon>Gunneridae</taxon>
        <taxon>Pentapetalae</taxon>
        <taxon>asterids</taxon>
        <taxon>lamiids</taxon>
        <taxon>Solanales</taxon>
        <taxon>Solanaceae</taxon>
        <taxon>Solanoideae</taxon>
        <taxon>Datureae</taxon>
        <taxon>Datura</taxon>
    </lineage>
</organism>
<sequence length="91" mass="10308">MPNIGYKVEPSGVGWVAGVSFNKEVTDHGVWIKRYNIGFDPLVGQGLTGRDVVDEFIWDHDCNLKVGAFKSFKDFWICIIDLDSFGFETFD</sequence>
<gene>
    <name evidence="1" type="ORF">HAX54_033019</name>
</gene>
<reference evidence="1 2" key="1">
    <citation type="journal article" date="2021" name="BMC Genomics">
        <title>Datura genome reveals duplications of psychoactive alkaloid biosynthetic genes and high mutation rate following tissue culture.</title>
        <authorList>
            <person name="Rajewski A."/>
            <person name="Carter-House D."/>
            <person name="Stajich J."/>
            <person name="Litt A."/>
        </authorList>
    </citation>
    <scope>NUCLEOTIDE SEQUENCE [LARGE SCALE GENOMIC DNA]</scope>
    <source>
        <strain evidence="1">AR-01</strain>
    </source>
</reference>
<name>A0ABS8VE97_DATST</name>
<accession>A0ABS8VE97</accession>